<reference evidence="4" key="1">
    <citation type="submission" date="2009-11" db="EMBL/GenBank/DDBJ databases">
        <authorList>
            <consortium name="The Broad Institute Genome Sequencing Platform"/>
            <person name="Ward D."/>
            <person name="Feldgarden M."/>
            <person name="Earl A."/>
            <person name="Young S.K."/>
            <person name="Zeng Q."/>
            <person name="Koehrsen M."/>
            <person name="Alvarado L."/>
            <person name="Berlin A."/>
            <person name="Bochicchio J."/>
            <person name="Borenstein D."/>
            <person name="Chapman S.B."/>
            <person name="Chen Z."/>
            <person name="Engels R."/>
            <person name="Freedman E."/>
            <person name="Gellesch M."/>
            <person name="Goldberg J."/>
            <person name="Griggs A."/>
            <person name="Gujja S."/>
            <person name="Heilman E."/>
            <person name="Heiman D."/>
            <person name="Hepburn T."/>
            <person name="Howarth C."/>
            <person name="Jen D."/>
            <person name="Larson L."/>
            <person name="Lewis B."/>
            <person name="Mehta T."/>
            <person name="Park D."/>
            <person name="Pearson M."/>
            <person name="Roberts A."/>
            <person name="Saif S."/>
            <person name="Shea T."/>
            <person name="Shenoy N."/>
            <person name="Sisk P."/>
            <person name="Stolte C."/>
            <person name="Sykes S."/>
            <person name="Thomson T."/>
            <person name="Walk T."/>
            <person name="White J."/>
            <person name="Yandava C."/>
            <person name="Izard J."/>
            <person name="Baranova O.V."/>
            <person name="Blanton J.M."/>
            <person name="Tanner A.C."/>
            <person name="Dewhirst F.E."/>
            <person name="Haas B."/>
            <person name="Nusbaum C."/>
            <person name="Birren B."/>
        </authorList>
    </citation>
    <scope>NUCLEOTIDE SEQUENCE [LARGE SCALE GENOMIC DNA]</scope>
    <source>
        <strain evidence="4">1-1 BBBD Race 1</strain>
    </source>
</reference>
<proteinExistence type="predicted"/>
<dbReference type="Proteomes" id="UP000005240">
    <property type="component" value="Unassembled WGS sequence"/>
</dbReference>
<evidence type="ECO:0000313" key="6">
    <source>
        <dbReference type="Proteomes" id="UP000005240"/>
    </source>
</evidence>
<reference evidence="4" key="2">
    <citation type="submission" date="2016-05" db="EMBL/GenBank/DDBJ databases">
        <title>Comparative analysis highlights variable genome content of wheat rusts and divergence of the mating loci.</title>
        <authorList>
            <person name="Cuomo C.A."/>
            <person name="Bakkeren G."/>
            <person name="Szabo L."/>
            <person name="Khalil H."/>
            <person name="Joly D."/>
            <person name="Goldberg J."/>
            <person name="Young S."/>
            <person name="Zeng Q."/>
            <person name="Fellers J."/>
        </authorList>
    </citation>
    <scope>NUCLEOTIDE SEQUENCE [LARGE SCALE GENOMIC DNA]</scope>
    <source>
        <strain evidence="4">1-1 BBBD Race 1</strain>
    </source>
</reference>
<evidence type="ECO:0000313" key="5">
    <source>
        <dbReference type="EnsemblFungi" id="PTTG_04241-t43_1-p1"/>
    </source>
</evidence>
<comment type="cofactor">
    <cofactor evidence="1">
        <name>a divalent metal cation</name>
        <dbReference type="ChEBI" id="CHEBI:60240"/>
    </cofactor>
</comment>
<organism evidence="4">
    <name type="scientific">Puccinia triticina (isolate 1-1 / race 1 (BBBD))</name>
    <name type="common">Brown leaf rust fungus</name>
    <dbReference type="NCBI Taxonomy" id="630390"/>
    <lineage>
        <taxon>Eukaryota</taxon>
        <taxon>Fungi</taxon>
        <taxon>Dikarya</taxon>
        <taxon>Basidiomycota</taxon>
        <taxon>Pucciniomycotina</taxon>
        <taxon>Pucciniomycetes</taxon>
        <taxon>Pucciniales</taxon>
        <taxon>Pucciniaceae</taxon>
        <taxon>Puccinia</taxon>
    </lineage>
</organism>
<feature type="domain" description="DDE Tnp4" evidence="3">
    <location>
        <begin position="168"/>
        <end position="330"/>
    </location>
</feature>
<reference evidence="5" key="4">
    <citation type="submission" date="2025-05" db="UniProtKB">
        <authorList>
            <consortium name="EnsemblFungi"/>
        </authorList>
    </citation>
    <scope>IDENTIFICATION</scope>
    <source>
        <strain evidence="5">isolate 1-1 / race 1 (BBBD)</strain>
    </source>
</reference>
<dbReference type="InterPro" id="IPR027806">
    <property type="entry name" value="HARBI1_dom"/>
</dbReference>
<reference evidence="5 6" key="3">
    <citation type="journal article" date="2017" name="G3 (Bethesda)">
        <title>Comparative analysis highlights variable genome content of wheat rusts and divergence of the mating loci.</title>
        <authorList>
            <person name="Cuomo C.A."/>
            <person name="Bakkeren G."/>
            <person name="Khalil H.B."/>
            <person name="Panwar V."/>
            <person name="Joly D."/>
            <person name="Linning R."/>
            <person name="Sakthikumar S."/>
            <person name="Song X."/>
            <person name="Adiconis X."/>
            <person name="Fan L."/>
            <person name="Goldberg J.M."/>
            <person name="Levin J.Z."/>
            <person name="Young S."/>
            <person name="Zeng Q."/>
            <person name="Anikster Y."/>
            <person name="Bruce M."/>
            <person name="Wang M."/>
            <person name="Yin C."/>
            <person name="McCallum B."/>
            <person name="Szabo L.J."/>
            <person name="Hulbert S."/>
            <person name="Chen X."/>
            <person name="Fellers J.P."/>
        </authorList>
    </citation>
    <scope>NUCLEOTIDE SEQUENCE</scope>
    <source>
        <strain evidence="6">Isolate 1-1 / race 1 (BBBD)</strain>
        <strain evidence="5">isolate 1-1 / race 1 (BBBD)</strain>
    </source>
</reference>
<evidence type="ECO:0000259" key="3">
    <source>
        <dbReference type="Pfam" id="PF13359"/>
    </source>
</evidence>
<dbReference type="PANTHER" id="PTHR48471">
    <property type="entry name" value="DDE TNP4 DOMAIN-CONTAINING PROTEIN"/>
    <property type="match status" value="1"/>
</dbReference>
<keyword evidence="6" id="KW-1185">Reference proteome</keyword>
<evidence type="ECO:0000313" key="4">
    <source>
        <dbReference type="EMBL" id="OAV91607.1"/>
    </source>
</evidence>
<dbReference type="EMBL" id="ADAS02000078">
    <property type="protein sequence ID" value="OAV91607.1"/>
    <property type="molecule type" value="Genomic_DNA"/>
</dbReference>
<dbReference type="VEuPathDB" id="FungiDB:PTTG_04241"/>
<dbReference type="Pfam" id="PF13359">
    <property type="entry name" value="DDE_Tnp_4"/>
    <property type="match status" value="1"/>
</dbReference>
<dbReference type="PANTHER" id="PTHR48471:SF1">
    <property type="entry name" value="DDE TNP4 DOMAIN-CONTAINING PROTEIN"/>
    <property type="match status" value="1"/>
</dbReference>
<dbReference type="OrthoDB" id="78198at2759"/>
<name>A0A180GFU5_PUCT1</name>
<evidence type="ECO:0000256" key="1">
    <source>
        <dbReference type="ARBA" id="ARBA00001968"/>
    </source>
</evidence>
<dbReference type="GO" id="GO:0046872">
    <property type="term" value="F:metal ion binding"/>
    <property type="evidence" value="ECO:0007669"/>
    <property type="project" value="UniProtKB-KW"/>
</dbReference>
<accession>A0A180GFU5</accession>
<gene>
    <name evidence="4" type="ORF">PTTG_04241</name>
</gene>
<evidence type="ECO:0000256" key="2">
    <source>
        <dbReference type="ARBA" id="ARBA00022723"/>
    </source>
</evidence>
<protein>
    <submittedName>
        <fullName evidence="5">DDE Tnp4 domain-containing protein</fullName>
    </submittedName>
</protein>
<dbReference type="AlphaFoldDB" id="A0A180GFU5"/>
<dbReference type="EnsemblFungi" id="PTTG_04241-t43_1">
    <property type="protein sequence ID" value="PTTG_04241-t43_1-p1"/>
    <property type="gene ID" value="PTTG_04241"/>
</dbReference>
<sequence>MDPNYFTPAYDVLRDFNEANKQANEDDEGLLAMAMNLFQGKRQQYRTIHTYLTRADLFQAPDQPARGFKCCMLPTIELLSQQSDSPPHRRQSLWRTPPPSPIFRCSRLLGLSASLAELDNGGVHTSANFCNHSICLLAISGLCELERYRAMIEGKFPLLTGCFGFVNGLNIPVLVSGDEDLQNAHYNGWTCSHYCSNVLTFVPNGTIIHAIINAPGSWHGSNIAEKLYVTLLEDTPPGYCIISDTAFPRKTPRLEQRILAPIKTGDKVPADPLAAARLLRLNHQLVSARQAAEWGMRSIQGSFARLKLPLPASDAKTRRGLLEIVCRLHQL</sequence>
<keyword evidence="2" id="KW-0479">Metal-binding</keyword>